<dbReference type="EMBL" id="AVQI01000002">
    <property type="protein sequence ID" value="ERK05116.1"/>
    <property type="molecule type" value="Genomic_DNA"/>
</dbReference>
<dbReference type="Proteomes" id="UP000016412">
    <property type="component" value="Unassembled WGS sequence"/>
</dbReference>
<name>U2LLL2_TRESO</name>
<organism evidence="1 3">
    <name type="scientific">Treponema socranskii subsp. socranskii VPI DR56BR1116 = ATCC 35536</name>
    <dbReference type="NCBI Taxonomy" id="1125725"/>
    <lineage>
        <taxon>Bacteria</taxon>
        <taxon>Pseudomonadati</taxon>
        <taxon>Spirochaetota</taxon>
        <taxon>Spirochaetia</taxon>
        <taxon>Spirochaetales</taxon>
        <taxon>Treponemataceae</taxon>
        <taxon>Treponema</taxon>
    </lineage>
</organism>
<evidence type="ECO:0000313" key="4">
    <source>
        <dbReference type="Proteomes" id="UP000016646"/>
    </source>
</evidence>
<evidence type="ECO:0000313" key="3">
    <source>
        <dbReference type="Proteomes" id="UP000016412"/>
    </source>
</evidence>
<dbReference type="EMBL" id="AUZJ01000005">
    <property type="protein sequence ID" value="ERF61745.1"/>
    <property type="molecule type" value="Genomic_DNA"/>
</dbReference>
<protein>
    <submittedName>
        <fullName evidence="1">Uncharacterized protein</fullName>
    </submittedName>
</protein>
<accession>U2LLL2</accession>
<dbReference type="AlphaFoldDB" id="U2LLL2"/>
<dbReference type="Proteomes" id="UP000016646">
    <property type="component" value="Unassembled WGS sequence"/>
</dbReference>
<keyword evidence="4" id="KW-1185">Reference proteome</keyword>
<evidence type="ECO:0000313" key="2">
    <source>
        <dbReference type="EMBL" id="ERK05116.1"/>
    </source>
</evidence>
<dbReference type="STRING" id="1125725.HMPREF1325_1329"/>
<dbReference type="PATRIC" id="fig|1125725.3.peg.212"/>
<sequence length="70" mass="7750">MTCCTSTQKRSGSVPYVVVPDPIQKDGTSAVILDAETDTVSMPMWYWRKIVNYIIDTQAALKIAGAEKQK</sequence>
<gene>
    <name evidence="2" type="ORF">HMPREF0860_1594</name>
    <name evidence="1" type="ORF">HMPREF1325_1329</name>
</gene>
<reference evidence="3 4" key="1">
    <citation type="submission" date="2013-08" db="EMBL/GenBank/DDBJ databases">
        <authorList>
            <person name="Durkin A.S."/>
            <person name="Haft D.R."/>
            <person name="McCorrison J."/>
            <person name="Torralba M."/>
            <person name="Gillis M."/>
            <person name="Haft D.H."/>
            <person name="Methe B."/>
            <person name="Sutton G."/>
            <person name="Nelson K.E."/>
        </authorList>
    </citation>
    <scope>NUCLEOTIDE SEQUENCE [LARGE SCALE GENOMIC DNA]</scope>
    <source>
        <strain evidence="2 4">ATCC 35536</strain>
        <strain evidence="1 3">VPI DR56BR1116</strain>
    </source>
</reference>
<proteinExistence type="predicted"/>
<evidence type="ECO:0000313" key="1">
    <source>
        <dbReference type="EMBL" id="ERF61745.1"/>
    </source>
</evidence>
<comment type="caution">
    <text evidence="1">The sequence shown here is derived from an EMBL/GenBank/DDBJ whole genome shotgun (WGS) entry which is preliminary data.</text>
</comment>